<protein>
    <submittedName>
        <fullName evidence="5">Uncharacterized protein</fullName>
    </submittedName>
</protein>
<evidence type="ECO:0000256" key="3">
    <source>
        <dbReference type="ARBA" id="ARBA00022676"/>
    </source>
</evidence>
<keyword evidence="3" id="KW-0328">Glycosyltransferase</keyword>
<dbReference type="InterPro" id="IPR029044">
    <property type="entry name" value="Nucleotide-diphossugar_trans"/>
</dbReference>
<keyword evidence="6" id="KW-1185">Reference proteome</keyword>
<proteinExistence type="inferred from homology"/>
<name>A0ABD1YTH5_9MARC</name>
<dbReference type="GO" id="GO:0016757">
    <property type="term" value="F:glycosyltransferase activity"/>
    <property type="evidence" value="ECO:0007669"/>
    <property type="project" value="UniProtKB-KW"/>
</dbReference>
<dbReference type="Proteomes" id="UP001605036">
    <property type="component" value="Unassembled WGS sequence"/>
</dbReference>
<organism evidence="5 6">
    <name type="scientific">Riccia fluitans</name>
    <dbReference type="NCBI Taxonomy" id="41844"/>
    <lineage>
        <taxon>Eukaryota</taxon>
        <taxon>Viridiplantae</taxon>
        <taxon>Streptophyta</taxon>
        <taxon>Embryophyta</taxon>
        <taxon>Marchantiophyta</taxon>
        <taxon>Marchantiopsida</taxon>
        <taxon>Marchantiidae</taxon>
        <taxon>Marchantiales</taxon>
        <taxon>Ricciaceae</taxon>
        <taxon>Riccia</taxon>
    </lineage>
</organism>
<dbReference type="Pfam" id="PF05637">
    <property type="entry name" value="Glyco_transf_34"/>
    <property type="match status" value="1"/>
</dbReference>
<keyword evidence="4" id="KW-0808">Transferase</keyword>
<evidence type="ECO:0000256" key="4">
    <source>
        <dbReference type="ARBA" id="ARBA00022679"/>
    </source>
</evidence>
<gene>
    <name evidence="5" type="ORF">R1flu_005467</name>
</gene>
<comment type="similarity">
    <text evidence="2">Belongs to the glycosyltransferase 34 family.</text>
</comment>
<evidence type="ECO:0000313" key="5">
    <source>
        <dbReference type="EMBL" id="KAL2633988.1"/>
    </source>
</evidence>
<dbReference type="Gene3D" id="3.90.550.10">
    <property type="entry name" value="Spore Coat Polysaccharide Biosynthesis Protein SpsA, Chain A"/>
    <property type="match status" value="1"/>
</dbReference>
<reference evidence="5 6" key="1">
    <citation type="submission" date="2024-09" db="EMBL/GenBank/DDBJ databases">
        <title>Chromosome-scale assembly of Riccia fluitans.</title>
        <authorList>
            <person name="Paukszto L."/>
            <person name="Sawicki J."/>
            <person name="Karawczyk K."/>
            <person name="Piernik-Szablinska J."/>
            <person name="Szczecinska M."/>
            <person name="Mazdziarz M."/>
        </authorList>
    </citation>
    <scope>NUCLEOTIDE SEQUENCE [LARGE SCALE GENOMIC DNA]</scope>
    <source>
        <strain evidence="5">Rf_01</strain>
        <tissue evidence="5">Aerial parts of the thallus</tissue>
    </source>
</reference>
<evidence type="ECO:0000313" key="6">
    <source>
        <dbReference type="Proteomes" id="UP001605036"/>
    </source>
</evidence>
<dbReference type="PANTHER" id="PTHR31311:SF44">
    <property type="entry name" value="GLYCOSYLTRANSFERASE 2-RELATED"/>
    <property type="match status" value="1"/>
</dbReference>
<dbReference type="InterPro" id="IPR008630">
    <property type="entry name" value="Glyco_trans_34"/>
</dbReference>
<dbReference type="GO" id="GO:0000139">
    <property type="term" value="C:Golgi membrane"/>
    <property type="evidence" value="ECO:0007669"/>
    <property type="project" value="UniProtKB-SubCell"/>
</dbReference>
<dbReference type="PANTHER" id="PTHR31311">
    <property type="entry name" value="XYLOGLUCAN 6-XYLOSYLTRANSFERASE 5-RELATED-RELATED"/>
    <property type="match status" value="1"/>
</dbReference>
<evidence type="ECO:0000256" key="1">
    <source>
        <dbReference type="ARBA" id="ARBA00004323"/>
    </source>
</evidence>
<accession>A0ABD1YTH5</accession>
<dbReference type="AlphaFoldDB" id="A0ABD1YTH5"/>
<evidence type="ECO:0000256" key="2">
    <source>
        <dbReference type="ARBA" id="ARBA00005664"/>
    </source>
</evidence>
<sequence>MKGSAITRFLRKEIALPWKAKGNPKGASRWLPRTLTSMQVILICVLTAILLLKNAITPDNFSLSFQSAAEVGDISAKQLVWQSASQKRNNAQVKEKDIDILKERKKKNTTVPEKKKVQELEMATLTAAEEEELLQKIWKENGVLERVKKASTSEVDLEEQLVKDESVLEEEEEKRSVEETQIGSEAEKTFLPEWMPAGFKHKSLGTNPKSWDDKRAAWLEKYPHMRLSSVGKPRMLLVSGSSPWACTNKMGDHYLLKSLKNKADYCRQHNIEVFYNLAHLDKEMSTYWAKLPILRKLMLTHPEIEWFFWMDADALFTDMLFEVPMDDYKNYNLVMWGLESELYEKKSWLSINDGVIFIRNCQWSLDLFDLWAPMGPEGVVREEAGKMLTSFLSKRPEMPADDQSALAYLLITKKELRPKVKLVSEYELSGYFAEHVTHFEEYMGKDHPGLGDKRWPFTTHFVGCQVCTGYANPAYEELNCVKQLERAFNFADNQLLQMMGFMHEDLESSHVKKIEVDDENPLDNLGPDTWVTASRSYGL</sequence>
<comment type="subcellular location">
    <subcellularLocation>
        <location evidence="1">Golgi apparatus membrane</location>
        <topology evidence="1">Single-pass type II membrane protein</topology>
    </subcellularLocation>
</comment>
<dbReference type="EMBL" id="JBHFFA010000003">
    <property type="protein sequence ID" value="KAL2633988.1"/>
    <property type="molecule type" value="Genomic_DNA"/>
</dbReference>
<comment type="caution">
    <text evidence="5">The sequence shown here is derived from an EMBL/GenBank/DDBJ whole genome shotgun (WGS) entry which is preliminary data.</text>
</comment>